<dbReference type="CTD" id="20320226"/>
<gene>
    <name evidence="2" type="ORF">T265_06044</name>
</gene>
<dbReference type="RefSeq" id="XP_009169478.1">
    <property type="nucleotide sequence ID" value="XM_009171214.1"/>
</dbReference>
<evidence type="ECO:0000313" key="2">
    <source>
        <dbReference type="EMBL" id="KER26761.1"/>
    </source>
</evidence>
<dbReference type="AlphaFoldDB" id="A0A074ZIF5"/>
<evidence type="ECO:0000313" key="3">
    <source>
        <dbReference type="Proteomes" id="UP000054324"/>
    </source>
</evidence>
<proteinExistence type="predicted"/>
<dbReference type="Proteomes" id="UP000054324">
    <property type="component" value="Unassembled WGS sequence"/>
</dbReference>
<dbReference type="EMBL" id="KL596739">
    <property type="protein sequence ID" value="KER26761.1"/>
    <property type="molecule type" value="Genomic_DNA"/>
</dbReference>
<name>A0A074ZIF5_OPIVI</name>
<dbReference type="KEGG" id="ovi:T265_06044"/>
<organism evidence="2 3">
    <name type="scientific">Opisthorchis viverrini</name>
    <name type="common">Southeast Asian liver fluke</name>
    <dbReference type="NCBI Taxonomy" id="6198"/>
    <lineage>
        <taxon>Eukaryota</taxon>
        <taxon>Metazoa</taxon>
        <taxon>Spiralia</taxon>
        <taxon>Lophotrochozoa</taxon>
        <taxon>Platyhelminthes</taxon>
        <taxon>Trematoda</taxon>
        <taxon>Digenea</taxon>
        <taxon>Opisthorchiida</taxon>
        <taxon>Opisthorchiata</taxon>
        <taxon>Opisthorchiidae</taxon>
        <taxon>Opisthorchis</taxon>
    </lineage>
</organism>
<dbReference type="STRING" id="6198.A0A074ZIF5"/>
<feature type="region of interest" description="Disordered" evidence="1">
    <location>
        <begin position="104"/>
        <end position="124"/>
    </location>
</feature>
<sequence length="124" mass="13809">MDVLDSFSGIFDDPLLNEFTDKLLSDIDLTESNGISCDVNQSQDDGVIDVSELEYKIESDRRNRWDCSNSTTMEALLKSRNPVSCVPPAPDLCSDLTKASPNVTHLKVHRRNSLPTLKSDPEKP</sequence>
<keyword evidence="3" id="KW-1185">Reference proteome</keyword>
<accession>A0A074ZIF5</accession>
<dbReference type="GeneID" id="20320226"/>
<reference evidence="2 3" key="1">
    <citation type="submission" date="2013-11" db="EMBL/GenBank/DDBJ databases">
        <title>Opisthorchis viverrini - life in the bile duct.</title>
        <authorList>
            <person name="Young N.D."/>
            <person name="Nagarajan N."/>
            <person name="Lin S.J."/>
            <person name="Korhonen P.K."/>
            <person name="Jex A.R."/>
            <person name="Hall R.S."/>
            <person name="Safavi-Hemami H."/>
            <person name="Kaewkong W."/>
            <person name="Bertrand D."/>
            <person name="Gao S."/>
            <person name="Seet Q."/>
            <person name="Wongkham S."/>
            <person name="Teh B.T."/>
            <person name="Wongkham C."/>
            <person name="Intapan P.M."/>
            <person name="Maleewong W."/>
            <person name="Yang X."/>
            <person name="Hu M."/>
            <person name="Wang Z."/>
            <person name="Hofmann A."/>
            <person name="Sternberg P.W."/>
            <person name="Tan P."/>
            <person name="Wang J."/>
            <person name="Gasser R.B."/>
        </authorList>
    </citation>
    <scope>NUCLEOTIDE SEQUENCE [LARGE SCALE GENOMIC DNA]</scope>
</reference>
<protein>
    <submittedName>
        <fullName evidence="2">Uncharacterized protein</fullName>
    </submittedName>
</protein>
<evidence type="ECO:0000256" key="1">
    <source>
        <dbReference type="SAM" id="MobiDB-lite"/>
    </source>
</evidence>